<accession>A0A9X9LJN1</accession>
<keyword evidence="2" id="KW-1185">Reference proteome</keyword>
<protein>
    <submittedName>
        <fullName evidence="1">Uncharacterized protein</fullName>
    </submittedName>
</protein>
<organism evidence="1 2">
    <name type="scientific">Gulo gulo</name>
    <name type="common">Wolverine</name>
    <name type="synonym">Gluton</name>
    <dbReference type="NCBI Taxonomy" id="48420"/>
    <lineage>
        <taxon>Eukaryota</taxon>
        <taxon>Metazoa</taxon>
        <taxon>Chordata</taxon>
        <taxon>Craniata</taxon>
        <taxon>Vertebrata</taxon>
        <taxon>Euteleostomi</taxon>
        <taxon>Mammalia</taxon>
        <taxon>Eutheria</taxon>
        <taxon>Laurasiatheria</taxon>
        <taxon>Carnivora</taxon>
        <taxon>Caniformia</taxon>
        <taxon>Musteloidea</taxon>
        <taxon>Mustelidae</taxon>
        <taxon>Guloninae</taxon>
        <taxon>Gulo</taxon>
    </lineage>
</organism>
<name>A0A9X9LJN1_GULGU</name>
<evidence type="ECO:0000313" key="1">
    <source>
        <dbReference type="EMBL" id="VCW69711.1"/>
    </source>
</evidence>
<evidence type="ECO:0000313" key="2">
    <source>
        <dbReference type="Proteomes" id="UP000269945"/>
    </source>
</evidence>
<reference evidence="1 2" key="1">
    <citation type="submission" date="2018-10" db="EMBL/GenBank/DDBJ databases">
        <authorList>
            <person name="Ekblom R."/>
            <person name="Jareborg N."/>
        </authorList>
    </citation>
    <scope>NUCLEOTIDE SEQUENCE [LARGE SCALE GENOMIC DNA]</scope>
    <source>
        <tissue evidence="1">Muscle</tissue>
    </source>
</reference>
<dbReference type="Proteomes" id="UP000269945">
    <property type="component" value="Unassembled WGS sequence"/>
</dbReference>
<gene>
    <name evidence="1" type="ORF">BN2614_LOCUS5</name>
</gene>
<sequence>MTLSWPRSTP</sequence>
<dbReference type="EMBL" id="CYRY02005269">
    <property type="protein sequence ID" value="VCW69711.1"/>
    <property type="molecule type" value="Genomic_DNA"/>
</dbReference>
<proteinExistence type="predicted"/>
<comment type="caution">
    <text evidence="1">The sequence shown here is derived from an EMBL/GenBank/DDBJ whole genome shotgun (WGS) entry which is preliminary data.</text>
</comment>